<name>A0ABT1CH79_9PROT</name>
<dbReference type="Proteomes" id="UP001523401">
    <property type="component" value="Unassembled WGS sequence"/>
</dbReference>
<evidence type="ECO:0000256" key="2">
    <source>
        <dbReference type="SAM" id="SignalP"/>
    </source>
</evidence>
<organism evidence="3 4">
    <name type="scientific">Asaia lannensis NBRC 102526</name>
    <dbReference type="NCBI Taxonomy" id="1307926"/>
    <lineage>
        <taxon>Bacteria</taxon>
        <taxon>Pseudomonadati</taxon>
        <taxon>Pseudomonadota</taxon>
        <taxon>Alphaproteobacteria</taxon>
        <taxon>Acetobacterales</taxon>
        <taxon>Acetobacteraceae</taxon>
        <taxon>Asaia</taxon>
    </lineage>
</organism>
<dbReference type="EMBL" id="JAMXQU010000006">
    <property type="protein sequence ID" value="MCO6160212.1"/>
    <property type="molecule type" value="Genomic_DNA"/>
</dbReference>
<sequence>MSRPGQGFASIAKGLSVLALCCVTMGIVPALASDAPDCVEGAVQLPLLGGMGDAPVLPATLEGRPIAVYFSPGFDRFYVGNMNGFDTTDTRLSAHVTINGVHSETYPIIRAGNFRLGPIDMGTPDMIQQVDYPSQQIGKTPLIGVMGFNSFEHLSVLLDMPHGIFALIRFRRDETCKEAPSALMGHGTYSVPLQEKTLIPVSVGGTLRDFTLDPDVPVTTLPAKWLPPGGDMSRNITGHDGVALYGSLRSHIVPTTGVTMRIGDLHLDRMTVYAQDDLTMGLLGMDFFQSHIALIDYPGNRVYFLPSTARIARPGANLHFDRFRVGHARVTHAPKDPNRSHTDWPLTPAYQGQPG</sequence>
<dbReference type="Gene3D" id="2.40.70.10">
    <property type="entry name" value="Acid Proteases"/>
    <property type="match status" value="1"/>
</dbReference>
<feature type="compositionally biased region" description="Basic and acidic residues" evidence="1">
    <location>
        <begin position="333"/>
        <end position="342"/>
    </location>
</feature>
<dbReference type="RefSeq" id="WP_252849426.1">
    <property type="nucleotide sequence ID" value="NZ_BAPW01000003.1"/>
</dbReference>
<evidence type="ECO:0000313" key="4">
    <source>
        <dbReference type="Proteomes" id="UP001523401"/>
    </source>
</evidence>
<keyword evidence="4" id="KW-1185">Reference proteome</keyword>
<feature type="region of interest" description="Disordered" evidence="1">
    <location>
        <begin position="331"/>
        <end position="355"/>
    </location>
</feature>
<comment type="caution">
    <text evidence="3">The sequence shown here is derived from an EMBL/GenBank/DDBJ whole genome shotgun (WGS) entry which is preliminary data.</text>
</comment>
<protein>
    <submittedName>
        <fullName evidence="3">Retropepsin-like domain-containing protein</fullName>
    </submittedName>
</protein>
<keyword evidence="2" id="KW-0732">Signal</keyword>
<accession>A0ABT1CH79</accession>
<evidence type="ECO:0000256" key="1">
    <source>
        <dbReference type="SAM" id="MobiDB-lite"/>
    </source>
</evidence>
<feature type="signal peptide" evidence="2">
    <location>
        <begin position="1"/>
        <end position="32"/>
    </location>
</feature>
<proteinExistence type="predicted"/>
<dbReference type="InterPro" id="IPR021109">
    <property type="entry name" value="Peptidase_aspartic_dom_sf"/>
</dbReference>
<feature type="chain" id="PRO_5045052032" evidence="2">
    <location>
        <begin position="33"/>
        <end position="355"/>
    </location>
</feature>
<evidence type="ECO:0000313" key="3">
    <source>
        <dbReference type="EMBL" id="MCO6160212.1"/>
    </source>
</evidence>
<gene>
    <name evidence="3" type="ORF">NF685_09240</name>
</gene>
<reference evidence="3 4" key="1">
    <citation type="submission" date="2022-06" db="EMBL/GenBank/DDBJ databases">
        <title>Whole-genome of Asaia lannensis strain LMG 27011T.</title>
        <authorList>
            <person name="Sombolestani A."/>
        </authorList>
    </citation>
    <scope>NUCLEOTIDE SEQUENCE [LARGE SCALE GENOMIC DNA]</scope>
    <source>
        <strain evidence="3 4">NBRC 102526</strain>
    </source>
</reference>